<gene>
    <name evidence="2" type="ORF">M413DRAFT_443298</name>
</gene>
<dbReference type="HOGENOM" id="CLU_008395_0_0_1"/>
<feature type="region of interest" description="Disordered" evidence="1">
    <location>
        <begin position="552"/>
        <end position="613"/>
    </location>
</feature>
<dbReference type="STRING" id="686832.A0A0C2Y359"/>
<feature type="compositionally biased region" description="Pro residues" evidence="1">
    <location>
        <begin position="733"/>
        <end position="758"/>
    </location>
</feature>
<feature type="compositionally biased region" description="Pro residues" evidence="1">
    <location>
        <begin position="833"/>
        <end position="851"/>
    </location>
</feature>
<keyword evidence="3" id="KW-1185">Reference proteome</keyword>
<accession>A0A0C2Y359</accession>
<organism evidence="2 3">
    <name type="scientific">Hebeloma cylindrosporum</name>
    <dbReference type="NCBI Taxonomy" id="76867"/>
    <lineage>
        <taxon>Eukaryota</taxon>
        <taxon>Fungi</taxon>
        <taxon>Dikarya</taxon>
        <taxon>Basidiomycota</taxon>
        <taxon>Agaricomycotina</taxon>
        <taxon>Agaricomycetes</taxon>
        <taxon>Agaricomycetidae</taxon>
        <taxon>Agaricales</taxon>
        <taxon>Agaricineae</taxon>
        <taxon>Hymenogastraceae</taxon>
        <taxon>Hebeloma</taxon>
    </lineage>
</organism>
<feature type="compositionally biased region" description="Pro residues" evidence="1">
    <location>
        <begin position="707"/>
        <end position="720"/>
    </location>
</feature>
<dbReference type="Proteomes" id="UP000053424">
    <property type="component" value="Unassembled WGS sequence"/>
</dbReference>
<dbReference type="PRINTS" id="PR01217">
    <property type="entry name" value="PRICHEXTENSN"/>
</dbReference>
<evidence type="ECO:0000313" key="2">
    <source>
        <dbReference type="EMBL" id="KIM44278.1"/>
    </source>
</evidence>
<feature type="non-terminal residue" evidence="2">
    <location>
        <position position="1"/>
    </location>
</feature>
<feature type="compositionally biased region" description="Basic and acidic residues" evidence="1">
    <location>
        <begin position="886"/>
        <end position="903"/>
    </location>
</feature>
<evidence type="ECO:0000256" key="1">
    <source>
        <dbReference type="SAM" id="MobiDB-lite"/>
    </source>
</evidence>
<evidence type="ECO:0000313" key="3">
    <source>
        <dbReference type="Proteomes" id="UP000053424"/>
    </source>
</evidence>
<feature type="region of interest" description="Disordered" evidence="1">
    <location>
        <begin position="636"/>
        <end position="758"/>
    </location>
</feature>
<reference evidence="2 3" key="1">
    <citation type="submission" date="2014-04" db="EMBL/GenBank/DDBJ databases">
        <authorList>
            <consortium name="DOE Joint Genome Institute"/>
            <person name="Kuo A."/>
            <person name="Gay G."/>
            <person name="Dore J."/>
            <person name="Kohler A."/>
            <person name="Nagy L.G."/>
            <person name="Floudas D."/>
            <person name="Copeland A."/>
            <person name="Barry K.W."/>
            <person name="Cichocki N."/>
            <person name="Veneault-Fourrey C."/>
            <person name="LaButti K."/>
            <person name="Lindquist E.A."/>
            <person name="Lipzen A."/>
            <person name="Lundell T."/>
            <person name="Morin E."/>
            <person name="Murat C."/>
            <person name="Sun H."/>
            <person name="Tunlid A."/>
            <person name="Henrissat B."/>
            <person name="Grigoriev I.V."/>
            <person name="Hibbett D.S."/>
            <person name="Martin F."/>
            <person name="Nordberg H.P."/>
            <person name="Cantor M.N."/>
            <person name="Hua S.X."/>
        </authorList>
    </citation>
    <scope>NUCLEOTIDE SEQUENCE [LARGE SCALE GENOMIC DNA]</scope>
    <source>
        <strain evidence="3">h7</strain>
    </source>
</reference>
<feature type="compositionally biased region" description="Basic and acidic residues" evidence="1">
    <location>
        <begin position="678"/>
        <end position="690"/>
    </location>
</feature>
<feature type="compositionally biased region" description="Basic and acidic residues" evidence="1">
    <location>
        <begin position="934"/>
        <end position="957"/>
    </location>
</feature>
<name>A0A0C2Y359_HEBCY</name>
<feature type="region of interest" description="Disordered" evidence="1">
    <location>
        <begin position="75"/>
        <end position="97"/>
    </location>
</feature>
<feature type="compositionally biased region" description="Basic and acidic residues" evidence="1">
    <location>
        <begin position="561"/>
        <end position="573"/>
    </location>
</feature>
<feature type="compositionally biased region" description="Pro residues" evidence="1">
    <location>
        <begin position="789"/>
        <end position="813"/>
    </location>
</feature>
<feature type="region of interest" description="Disordered" evidence="1">
    <location>
        <begin position="789"/>
        <end position="959"/>
    </location>
</feature>
<dbReference type="EMBL" id="KN831774">
    <property type="protein sequence ID" value="KIM44278.1"/>
    <property type="molecule type" value="Genomic_DNA"/>
</dbReference>
<feature type="compositionally biased region" description="Polar residues" evidence="1">
    <location>
        <begin position="582"/>
        <end position="591"/>
    </location>
</feature>
<dbReference type="OrthoDB" id="3254160at2759"/>
<sequence length="1034" mass="115294">MEVDDGGANLRSNSAADADWLHIDELPRPFDTVCDDLTALGALSIEDFLSNTSSAGFDVAFHLQLPEILAAEKEKELEREKENEGKPTDDAVEEKPPAPKILKPVALLRQTGQAIFGSADRLNYEFLEEDGKKQCILTITHANGATRAYKSDSIFSRRADAKSQAAQIAVDMGAIDFIKSGDSDPNKGMLLNPLSVESGNMELDESAAKQIPKQPELDESLKKIEKCCVEWRAGRVKPHWVSFNDFKNKKEHGMALRISLNSHVCRVYAADPIHNTPWQAKLACADAAIKEGVIEFIQFGNGQTEPTKAVDNGVENLDVRSETPPPPTTGITLQDFFDTLPKPFPEEIGDKGPGNTPTWLNLTLQSARGARLASSFIPIIDNVRHLHGSILRIDRPGETRTYMVEAQFLKRHDAKCAVCLLAMSQGVGAYIRGLKEEAENKIPVHMRKLTEKVLQVLAAECGKVRQGNRLLFDFSSERDAFGCTLRVDISPDASQPNIREYVVNPEYRCKADAKAAVAFLAAEQGLVDSLRFNDAAPPADYVPFWEAQVNGSGDTYVPKRKGPDRDVDAEGRDRKKRKRGNSEQGDTSRSTPAPPKIKPEAHLPPKPTTETLAFSGYQPNARWKKPHANVSRGLVPTNAYVPAPRPMGQDRTGNRSGGPPPHLHRNHTASPPMPAYDSRAHTHPYDDRMGYRAGSAYPSNPTYTQPEPFPNNYPAYPPVPGQGHHYSNHVYHSPPPPPVVPPPPPPPPHQYPGYYGPPTPPHAPYGHYPYPPQYPPSYPATPYMAGYPPPVMYASPPPPPPSSIPPPYPPTSPPDQFTSRYDSRSQYPSRSPRSPPRPRSPPPPLPPPIRSPPRHSHHTSDYHHSYEAGWQVECNNRRRHSTAVEPRSRTNWETEPHYVKREPSPSPGGKRWQTNDQRTPPGQHPRPTHSVPTEPRHAGMKTERDSHAPNHISRQDNPKSNLDLLYEFCEQNKIPRPTFYHEDVQGKDGSKKYAVWAEKDAHRLEIQNHFSSIEEGYEKLSKRVLQWERSRLES</sequence>
<reference evidence="3" key="2">
    <citation type="submission" date="2015-01" db="EMBL/GenBank/DDBJ databases">
        <title>Evolutionary Origins and Diversification of the Mycorrhizal Mutualists.</title>
        <authorList>
            <consortium name="DOE Joint Genome Institute"/>
            <consortium name="Mycorrhizal Genomics Consortium"/>
            <person name="Kohler A."/>
            <person name="Kuo A."/>
            <person name="Nagy L.G."/>
            <person name="Floudas D."/>
            <person name="Copeland A."/>
            <person name="Barry K.W."/>
            <person name="Cichocki N."/>
            <person name="Veneault-Fourrey C."/>
            <person name="LaButti K."/>
            <person name="Lindquist E.A."/>
            <person name="Lipzen A."/>
            <person name="Lundell T."/>
            <person name="Morin E."/>
            <person name="Murat C."/>
            <person name="Riley R."/>
            <person name="Ohm R."/>
            <person name="Sun H."/>
            <person name="Tunlid A."/>
            <person name="Henrissat B."/>
            <person name="Grigoriev I.V."/>
            <person name="Hibbett D.S."/>
            <person name="Martin F."/>
        </authorList>
    </citation>
    <scope>NUCLEOTIDE SEQUENCE [LARGE SCALE GENOMIC DNA]</scope>
    <source>
        <strain evidence="3">h7</strain>
    </source>
</reference>
<protein>
    <submittedName>
        <fullName evidence="2">Uncharacterized protein</fullName>
    </submittedName>
</protein>
<dbReference type="AlphaFoldDB" id="A0A0C2Y359"/>
<proteinExistence type="predicted"/>